<feature type="transmembrane region" description="Helical" evidence="1">
    <location>
        <begin position="97"/>
        <end position="116"/>
    </location>
</feature>
<feature type="transmembrane region" description="Helical" evidence="1">
    <location>
        <begin position="7"/>
        <end position="25"/>
    </location>
</feature>
<dbReference type="EMBL" id="AOIJ01000038">
    <property type="protein sequence ID" value="ELY82389.1"/>
    <property type="molecule type" value="Genomic_DNA"/>
</dbReference>
<organism evidence="2 3">
    <name type="scientific">Natrinema gari JCM 14663</name>
    <dbReference type="NCBI Taxonomy" id="1230459"/>
    <lineage>
        <taxon>Archaea</taxon>
        <taxon>Methanobacteriati</taxon>
        <taxon>Methanobacteriota</taxon>
        <taxon>Stenosarchaea group</taxon>
        <taxon>Halobacteria</taxon>
        <taxon>Halobacteriales</taxon>
        <taxon>Natrialbaceae</taxon>
        <taxon>Natrinema</taxon>
    </lineage>
</organism>
<evidence type="ECO:0000256" key="1">
    <source>
        <dbReference type="SAM" id="Phobius"/>
    </source>
</evidence>
<reference evidence="2 3" key="1">
    <citation type="journal article" date="2014" name="PLoS Genet.">
        <title>Phylogenetically driven sequencing of extremely halophilic archaea reveals strategies for static and dynamic osmo-response.</title>
        <authorList>
            <person name="Becker E.A."/>
            <person name="Seitzer P.M."/>
            <person name="Tritt A."/>
            <person name="Larsen D."/>
            <person name="Krusor M."/>
            <person name="Yao A.I."/>
            <person name="Wu D."/>
            <person name="Madern D."/>
            <person name="Eisen J.A."/>
            <person name="Darling A.E."/>
            <person name="Facciotti M.T."/>
        </authorList>
    </citation>
    <scope>NUCLEOTIDE SEQUENCE [LARGE SCALE GENOMIC DNA]</scope>
    <source>
        <strain evidence="2 3">JCM 14663</strain>
    </source>
</reference>
<protein>
    <submittedName>
        <fullName evidence="2">Uncharacterized protein</fullName>
    </submittedName>
</protein>
<proteinExistence type="predicted"/>
<feature type="transmembrane region" description="Helical" evidence="1">
    <location>
        <begin position="37"/>
        <end position="57"/>
    </location>
</feature>
<accession>L9Z7Q6</accession>
<name>L9Z7Q6_9EURY</name>
<keyword evidence="1" id="KW-0472">Membrane</keyword>
<dbReference type="RefSeq" id="WP_008453735.1">
    <property type="nucleotide sequence ID" value="NZ_AOIJ01000038.1"/>
</dbReference>
<dbReference type="Proteomes" id="UP000011592">
    <property type="component" value="Unassembled WGS sequence"/>
</dbReference>
<evidence type="ECO:0000313" key="3">
    <source>
        <dbReference type="Proteomes" id="UP000011592"/>
    </source>
</evidence>
<dbReference type="AlphaFoldDB" id="L9Z7Q6"/>
<keyword evidence="1" id="KW-0812">Transmembrane</keyword>
<keyword evidence="3" id="KW-1185">Reference proteome</keyword>
<dbReference type="InterPro" id="IPR058307">
    <property type="entry name" value="DUF7994"/>
</dbReference>
<dbReference type="Pfam" id="PF25957">
    <property type="entry name" value="DUF7994"/>
    <property type="match status" value="1"/>
</dbReference>
<keyword evidence="1" id="KW-1133">Transmembrane helix</keyword>
<comment type="caution">
    <text evidence="2">The sequence shown here is derived from an EMBL/GenBank/DDBJ whole genome shotgun (WGS) entry which is preliminary data.</text>
</comment>
<feature type="transmembrane region" description="Helical" evidence="1">
    <location>
        <begin position="69"/>
        <end position="91"/>
    </location>
</feature>
<gene>
    <name evidence="2" type="ORF">C486_05380</name>
</gene>
<evidence type="ECO:0000313" key="2">
    <source>
        <dbReference type="EMBL" id="ELY82389.1"/>
    </source>
</evidence>
<sequence>MVWSERRCSIGFGGLLFVVCGWTSWTSYQSTVDAPPTITLVASGWIALGATAFMIAGRRDRITVGDRRLEWWQIQGLGFACLGASVLTPAATGVHTWLNPITCVLLAGAFGVYGAFRLRSEPSADDPVELSVRRLLRVLIQSVITVLAVRAVPF</sequence>